<gene>
    <name evidence="3" type="ORF">GCM10009776_28610</name>
</gene>
<name>A0ABN2R5Z5_9MICO</name>
<keyword evidence="2" id="KW-0472">Membrane</keyword>
<evidence type="ECO:0000256" key="2">
    <source>
        <dbReference type="SAM" id="Phobius"/>
    </source>
</evidence>
<reference evidence="3 4" key="1">
    <citation type="journal article" date="2019" name="Int. J. Syst. Evol. Microbiol.">
        <title>The Global Catalogue of Microorganisms (GCM) 10K type strain sequencing project: providing services to taxonomists for standard genome sequencing and annotation.</title>
        <authorList>
            <consortium name="The Broad Institute Genomics Platform"/>
            <consortium name="The Broad Institute Genome Sequencing Center for Infectious Disease"/>
            <person name="Wu L."/>
            <person name="Ma J."/>
        </authorList>
    </citation>
    <scope>NUCLEOTIDE SEQUENCE [LARGE SCALE GENOMIC DNA]</scope>
    <source>
        <strain evidence="3 4">JCM 14901</strain>
    </source>
</reference>
<keyword evidence="4" id="KW-1185">Reference proteome</keyword>
<evidence type="ECO:0000256" key="1">
    <source>
        <dbReference type="SAM" id="MobiDB-lite"/>
    </source>
</evidence>
<sequence length="225" mass="24229">MDANEVAIRRERWRQYFAGSLGGSPHQIDAAADAAMYIVVNRGDQDAAIAAGRTAHKGGSVQASRSPAPASGARTASTIADGRRTSPNNVSYAGSAGVVTDLQQRQEMIGRTYFTVWSFRINRPDGSLATPVPVEMRGRYFRGAIQNGDVVDIGRALRPGSLLRPRHVRNLSTASEVKAVGRTHRVARGVFATIFLLVFLAIFLTAAAAMLPQFFNMPPSFPFGP</sequence>
<keyword evidence="2" id="KW-1133">Transmembrane helix</keyword>
<accession>A0ABN2R5Z5</accession>
<feature type="region of interest" description="Disordered" evidence="1">
    <location>
        <begin position="53"/>
        <end position="88"/>
    </location>
</feature>
<evidence type="ECO:0000313" key="3">
    <source>
        <dbReference type="EMBL" id="GAA1964109.1"/>
    </source>
</evidence>
<comment type="caution">
    <text evidence="3">The sequence shown here is derived from an EMBL/GenBank/DDBJ whole genome shotgun (WGS) entry which is preliminary data.</text>
</comment>
<dbReference type="EMBL" id="BAAAOG010000006">
    <property type="protein sequence ID" value="GAA1964109.1"/>
    <property type="molecule type" value="Genomic_DNA"/>
</dbReference>
<protein>
    <submittedName>
        <fullName evidence="3">Uncharacterized protein</fullName>
    </submittedName>
</protein>
<evidence type="ECO:0000313" key="4">
    <source>
        <dbReference type="Proteomes" id="UP001499933"/>
    </source>
</evidence>
<feature type="transmembrane region" description="Helical" evidence="2">
    <location>
        <begin position="190"/>
        <end position="215"/>
    </location>
</feature>
<dbReference type="RefSeq" id="WP_344095786.1">
    <property type="nucleotide sequence ID" value="NZ_BAAAOG010000006.1"/>
</dbReference>
<organism evidence="3 4">
    <name type="scientific">Microbacterium deminutum</name>
    <dbReference type="NCBI Taxonomy" id="344164"/>
    <lineage>
        <taxon>Bacteria</taxon>
        <taxon>Bacillati</taxon>
        <taxon>Actinomycetota</taxon>
        <taxon>Actinomycetes</taxon>
        <taxon>Micrococcales</taxon>
        <taxon>Microbacteriaceae</taxon>
        <taxon>Microbacterium</taxon>
    </lineage>
</organism>
<proteinExistence type="predicted"/>
<keyword evidence="2" id="KW-0812">Transmembrane</keyword>
<dbReference type="Proteomes" id="UP001499933">
    <property type="component" value="Unassembled WGS sequence"/>
</dbReference>
<feature type="compositionally biased region" description="Low complexity" evidence="1">
    <location>
        <begin position="63"/>
        <end position="78"/>
    </location>
</feature>